<sequence length="184" mass="22397">TNRNIKLKKEQFLETNAKWNESKINQSNKLHKKNDEAKYRSIGRILAETQHENLVLSTDKDKEREIEREKERKHEMEWERDRDRDRERERERERDRDRDRERERERERDRSRNENKPNDSEEKLLLIIKEHNGDSKSENPERGSGITVIEFSRTPQKKKKRSCTILAEKESENNSENNSQDVKQ</sequence>
<dbReference type="AlphaFoldDB" id="A0A0Y9PRS5"/>
<feature type="non-terminal residue" evidence="2">
    <location>
        <position position="1"/>
    </location>
</feature>
<dbReference type="Proteomes" id="UP000069549">
    <property type="component" value="Unassembled WGS sequence"/>
</dbReference>
<name>A0A0Y9PRS5_PLABE</name>
<reference evidence="2 3" key="1">
    <citation type="submission" date="2016-02" db="EMBL/GenBank/DDBJ databases">
        <authorList>
            <consortium name="Pathogen Informatics"/>
        </authorList>
    </citation>
    <scope>NUCLEOTIDE SEQUENCE [LARGE SCALE GENOMIC DNA]</scope>
    <source>
        <strain evidence="2 3">K173</strain>
    </source>
</reference>
<feature type="region of interest" description="Disordered" evidence="1">
    <location>
        <begin position="48"/>
        <end position="184"/>
    </location>
</feature>
<protein>
    <submittedName>
        <fullName evidence="2">Uncharacterized protein</fullName>
    </submittedName>
</protein>
<accession>A0A0Y9PRS5</accession>
<proteinExistence type="predicted"/>
<dbReference type="VEuPathDB" id="PlasmoDB:PBANKA_1003000"/>
<feature type="compositionally biased region" description="Basic and acidic residues" evidence="1">
    <location>
        <begin position="58"/>
        <end position="141"/>
    </location>
</feature>
<feature type="region of interest" description="Disordered" evidence="1">
    <location>
        <begin position="16"/>
        <end position="36"/>
    </location>
</feature>
<evidence type="ECO:0000313" key="2">
    <source>
        <dbReference type="EMBL" id="CXH16278.1"/>
    </source>
</evidence>
<evidence type="ECO:0000256" key="1">
    <source>
        <dbReference type="SAM" id="MobiDB-lite"/>
    </source>
</evidence>
<organism evidence="2 3">
    <name type="scientific">Plasmodium berghei</name>
    <dbReference type="NCBI Taxonomy" id="5821"/>
    <lineage>
        <taxon>Eukaryota</taxon>
        <taxon>Sar</taxon>
        <taxon>Alveolata</taxon>
        <taxon>Apicomplexa</taxon>
        <taxon>Aconoidasida</taxon>
        <taxon>Haemosporida</taxon>
        <taxon>Plasmodiidae</taxon>
        <taxon>Plasmodium</taxon>
        <taxon>Plasmodium (Vinckeia)</taxon>
    </lineage>
</organism>
<feature type="compositionally biased region" description="Polar residues" evidence="1">
    <location>
        <begin position="16"/>
        <end position="28"/>
    </location>
</feature>
<feature type="compositionally biased region" description="Low complexity" evidence="1">
    <location>
        <begin position="174"/>
        <end position="184"/>
    </location>
</feature>
<gene>
    <name evidence="2" type="ORF">PBK173_000514200</name>
</gene>
<feature type="non-terminal residue" evidence="2">
    <location>
        <position position="184"/>
    </location>
</feature>
<dbReference type="EMBL" id="FFUQ01000201">
    <property type="protein sequence ID" value="CXH16278.1"/>
    <property type="molecule type" value="Genomic_DNA"/>
</dbReference>
<evidence type="ECO:0000313" key="3">
    <source>
        <dbReference type="Proteomes" id="UP000069549"/>
    </source>
</evidence>